<dbReference type="EMBL" id="QJVJ01000007">
    <property type="protein sequence ID" value="PYI53483.1"/>
    <property type="molecule type" value="Genomic_DNA"/>
</dbReference>
<evidence type="ECO:0000256" key="1">
    <source>
        <dbReference type="SAM" id="Phobius"/>
    </source>
</evidence>
<feature type="transmembrane region" description="Helical" evidence="1">
    <location>
        <begin position="38"/>
        <end position="56"/>
    </location>
</feature>
<dbReference type="PROSITE" id="PS51257">
    <property type="entry name" value="PROKAR_LIPOPROTEIN"/>
    <property type="match status" value="1"/>
</dbReference>
<reference evidence="3 4" key="1">
    <citation type="submission" date="2018-05" db="EMBL/GenBank/DDBJ databases">
        <title>Paenibacillus flagellatus sp. nov., isolated from selenium mineral soil.</title>
        <authorList>
            <person name="Dai X."/>
        </authorList>
    </citation>
    <scope>NUCLEOTIDE SEQUENCE [LARGE SCALE GENOMIC DNA]</scope>
    <source>
        <strain evidence="3 4">DXL2</strain>
    </source>
</reference>
<dbReference type="OrthoDB" id="3295178at2"/>
<feature type="transmembrane region" description="Helical" evidence="1">
    <location>
        <begin position="77"/>
        <end position="95"/>
    </location>
</feature>
<dbReference type="GO" id="GO:0006974">
    <property type="term" value="P:DNA damage response"/>
    <property type="evidence" value="ECO:0007669"/>
    <property type="project" value="TreeGrafter"/>
</dbReference>
<accession>A0A2V5K6R7</accession>
<protein>
    <recommendedName>
        <fullName evidence="2">YiaAB two helix domain-containing protein</fullName>
    </recommendedName>
</protein>
<organism evidence="3 4">
    <name type="scientific">Paenibacillus flagellatus</name>
    <dbReference type="NCBI Taxonomy" id="2211139"/>
    <lineage>
        <taxon>Bacteria</taxon>
        <taxon>Bacillati</taxon>
        <taxon>Bacillota</taxon>
        <taxon>Bacilli</taxon>
        <taxon>Bacillales</taxon>
        <taxon>Paenibacillaceae</taxon>
        <taxon>Paenibacillus</taxon>
    </lineage>
</organism>
<dbReference type="PANTHER" id="PTHR37290">
    <property type="entry name" value="INNER MEMBRANE PROTEIN YIAA-RELATED"/>
    <property type="match status" value="1"/>
</dbReference>
<feature type="transmembrane region" description="Helical" evidence="1">
    <location>
        <begin position="12"/>
        <end position="32"/>
    </location>
</feature>
<keyword evidence="1" id="KW-1133">Transmembrane helix</keyword>
<comment type="caution">
    <text evidence="3">The sequence shown here is derived from an EMBL/GenBank/DDBJ whole genome shotgun (WGS) entry which is preliminary data.</text>
</comment>
<evidence type="ECO:0000313" key="3">
    <source>
        <dbReference type="EMBL" id="PYI53483.1"/>
    </source>
</evidence>
<dbReference type="InterPro" id="IPR008024">
    <property type="entry name" value="YiaAB"/>
</dbReference>
<keyword evidence="1" id="KW-0472">Membrane</keyword>
<evidence type="ECO:0000313" key="4">
    <source>
        <dbReference type="Proteomes" id="UP000247476"/>
    </source>
</evidence>
<dbReference type="Proteomes" id="UP000247476">
    <property type="component" value="Unassembled WGS sequence"/>
</dbReference>
<dbReference type="Pfam" id="PF05360">
    <property type="entry name" value="YiaAB"/>
    <property type="match status" value="2"/>
</dbReference>
<dbReference type="InterPro" id="IPR038972">
    <property type="entry name" value="YiaA-like"/>
</dbReference>
<keyword evidence="1" id="KW-0812">Transmembrane</keyword>
<gene>
    <name evidence="3" type="ORF">DLM86_17070</name>
</gene>
<evidence type="ECO:0000259" key="2">
    <source>
        <dbReference type="Pfam" id="PF05360"/>
    </source>
</evidence>
<proteinExistence type="predicted"/>
<feature type="transmembrane region" description="Helical" evidence="1">
    <location>
        <begin position="107"/>
        <end position="124"/>
    </location>
</feature>
<dbReference type="AlphaFoldDB" id="A0A2V5K6R7"/>
<dbReference type="GO" id="GO:0005886">
    <property type="term" value="C:plasma membrane"/>
    <property type="evidence" value="ECO:0007669"/>
    <property type="project" value="TreeGrafter"/>
</dbReference>
<dbReference type="PANTHER" id="PTHR37290:SF1">
    <property type="entry name" value="INNER MEMBRANE PROTEIN YIAA"/>
    <property type="match status" value="1"/>
</dbReference>
<feature type="domain" description="YiaAB two helix" evidence="2">
    <location>
        <begin position="78"/>
        <end position="130"/>
    </location>
</feature>
<keyword evidence="4" id="KW-1185">Reference proteome</keyword>
<sequence>MTRRRNTAAFTFLAWASFACAFIAMFIGIYTLEEPLSVKGYYAVAALYLTMSAFVLQKTIRDNQEDAPTGKRRNTGAFTFLSWAAFGTALVAMFIGICNLNQPLSVQGYYAVCALFLTMSSFVLQKTVRDNKEDDDLIVSVPSEPHE</sequence>
<name>A0A2V5K6R7_9BACL</name>
<feature type="domain" description="YiaAB two helix" evidence="2">
    <location>
        <begin position="10"/>
        <end position="62"/>
    </location>
</feature>